<dbReference type="Pfam" id="PF02037">
    <property type="entry name" value="SAP"/>
    <property type="match status" value="1"/>
</dbReference>
<reference evidence="4 6" key="1">
    <citation type="journal article" date="2016" name="PLoS ONE">
        <title>Sequence Assembly of Yarrowia lipolytica Strain W29/CLIB89 Shows Transposable Element Diversity.</title>
        <authorList>
            <person name="Magnan C."/>
            <person name="Yu J."/>
            <person name="Chang I."/>
            <person name="Jahn E."/>
            <person name="Kanomata Y."/>
            <person name="Wu J."/>
            <person name="Zeller M."/>
            <person name="Oakes M."/>
            <person name="Baldi P."/>
            <person name="Sandmeyer S."/>
        </authorList>
    </citation>
    <scope>NUCLEOTIDE SEQUENCE [LARGE SCALE GENOMIC DNA]</scope>
    <source>
        <strain evidence="4">CLIB89</strain>
        <strain evidence="6">CLIB89(W29)</strain>
    </source>
</reference>
<dbReference type="KEGG" id="yli:2906983"/>
<evidence type="ECO:0000313" key="5">
    <source>
        <dbReference type="EMBL" id="RDW24564.1"/>
    </source>
</evidence>
<dbReference type="VEuPathDB" id="FungiDB:YALI0_B08118g"/>
<evidence type="ECO:0000313" key="4">
    <source>
        <dbReference type="EMBL" id="AOW01389.1"/>
    </source>
</evidence>
<evidence type="ECO:0000313" key="6">
    <source>
        <dbReference type="Proteomes" id="UP000182444"/>
    </source>
</evidence>
<dbReference type="InterPro" id="IPR003034">
    <property type="entry name" value="SAP_dom"/>
</dbReference>
<keyword evidence="2" id="KW-0472">Membrane</keyword>
<dbReference type="GeneID" id="2906983"/>
<name>A0A1D8N6Z2_YARLL</name>
<proteinExistence type="predicted"/>
<evidence type="ECO:0000256" key="1">
    <source>
        <dbReference type="SAM" id="MobiDB-lite"/>
    </source>
</evidence>
<evidence type="ECO:0000259" key="3">
    <source>
        <dbReference type="PROSITE" id="PS50800"/>
    </source>
</evidence>
<evidence type="ECO:0000313" key="7">
    <source>
        <dbReference type="Proteomes" id="UP000256601"/>
    </source>
</evidence>
<dbReference type="EMBL" id="CP017554">
    <property type="protein sequence ID" value="AOW01389.1"/>
    <property type="molecule type" value="Genomic_DNA"/>
</dbReference>
<dbReference type="VEuPathDB" id="FungiDB:YALI1_B10607g"/>
<dbReference type="Proteomes" id="UP000182444">
    <property type="component" value="Chromosome 1B"/>
</dbReference>
<dbReference type="Gene3D" id="1.10.720.30">
    <property type="entry name" value="SAP domain"/>
    <property type="match status" value="1"/>
</dbReference>
<reference evidence="5 7" key="2">
    <citation type="submission" date="2018-07" db="EMBL/GenBank/DDBJ databases">
        <title>Draft Genome Assemblies for Five Robust Yarrowia lipolytica Strains Exhibiting High Lipid Production and Pentose Sugar Utilization and Sugar Alcohol Secretion from Undetoxified Lignocellulosic Biomass Hydrolysates.</title>
        <authorList>
            <consortium name="DOE Joint Genome Institute"/>
            <person name="Walker C."/>
            <person name="Ryu S."/>
            <person name="Na H."/>
            <person name="Zane M."/>
            <person name="LaButti K."/>
            <person name="Lipzen A."/>
            <person name="Haridas S."/>
            <person name="Barry K."/>
            <person name="Grigoriev I.V."/>
            <person name="Quarterman J."/>
            <person name="Slininger P."/>
            <person name="Dien B."/>
            <person name="Trinh C.T."/>
        </authorList>
    </citation>
    <scope>NUCLEOTIDE SEQUENCE [LARGE SCALE GENOMIC DNA]</scope>
    <source>
        <strain evidence="5 7">YB392</strain>
    </source>
</reference>
<dbReference type="eggNOG" id="ENOG502S7W0">
    <property type="taxonomic scope" value="Eukaryota"/>
</dbReference>
<feature type="transmembrane region" description="Helical" evidence="2">
    <location>
        <begin position="218"/>
        <end position="235"/>
    </location>
</feature>
<evidence type="ECO:0000256" key="2">
    <source>
        <dbReference type="SAM" id="Phobius"/>
    </source>
</evidence>
<dbReference type="EMBL" id="KZ859029">
    <property type="protein sequence ID" value="RDW24564.1"/>
    <property type="molecule type" value="Genomic_DNA"/>
</dbReference>
<dbReference type="SUPFAM" id="SSF68906">
    <property type="entry name" value="SAP domain"/>
    <property type="match status" value="1"/>
</dbReference>
<dbReference type="SMR" id="A0A1D8N6Z2"/>
<keyword evidence="2" id="KW-1133">Transmembrane helix</keyword>
<dbReference type="OrthoDB" id="3993201at2759"/>
<feature type="domain" description="SAP" evidence="3">
    <location>
        <begin position="41"/>
        <end position="75"/>
    </location>
</feature>
<sequence>MLRIARTLNRSPLASPLARGIHQSTPKTNPSPLLSSTPTQYSSMKVASLKDECRRRGLRLGGRKADLIERLASHDFSTVSKRAVVSTPNPVAAPAQTATAAGATATLTRVRLITSSAPTLAQGDTSTIDFCKLPHTGMPADAPRIKIPTSPDAYGEVARYGSHAITNDRKVAESVAEDELHSKQPQEIHYASGHVVRSFAGDHSSETGDHDFSTNDKLVLGGIVGAVGFWWFLGLEGKVE</sequence>
<accession>A0A1D8N6Z2</accession>
<dbReference type="RefSeq" id="XP_500628.1">
    <property type="nucleotide sequence ID" value="XM_500628.1"/>
</dbReference>
<dbReference type="SMART" id="SM00513">
    <property type="entry name" value="SAP"/>
    <property type="match status" value="1"/>
</dbReference>
<gene>
    <name evidence="5" type="ORF">B0I71DRAFT_134097</name>
    <name evidence="4" type="ORF">YALI1_B10607g</name>
</gene>
<feature type="compositionally biased region" description="Polar residues" evidence="1">
    <location>
        <begin position="22"/>
        <end position="45"/>
    </location>
</feature>
<dbReference type="InterPro" id="IPR036361">
    <property type="entry name" value="SAP_dom_sf"/>
</dbReference>
<keyword evidence="2" id="KW-0812">Transmembrane</keyword>
<protein>
    <submittedName>
        <fullName evidence="5">Altered inheritance of mitochondria protein 34, mitochondrial</fullName>
    </submittedName>
</protein>
<dbReference type="PROSITE" id="PS50800">
    <property type="entry name" value="SAP"/>
    <property type="match status" value="1"/>
</dbReference>
<feature type="region of interest" description="Disordered" evidence="1">
    <location>
        <begin position="13"/>
        <end position="48"/>
    </location>
</feature>
<organism evidence="4 6">
    <name type="scientific">Yarrowia lipolytica</name>
    <name type="common">Candida lipolytica</name>
    <dbReference type="NCBI Taxonomy" id="4952"/>
    <lineage>
        <taxon>Eukaryota</taxon>
        <taxon>Fungi</taxon>
        <taxon>Dikarya</taxon>
        <taxon>Ascomycota</taxon>
        <taxon>Saccharomycotina</taxon>
        <taxon>Dipodascomycetes</taxon>
        <taxon>Dipodascales</taxon>
        <taxon>Dipodascales incertae sedis</taxon>
        <taxon>Yarrowia</taxon>
    </lineage>
</organism>
<dbReference type="Proteomes" id="UP000256601">
    <property type="component" value="Unassembled WGS sequence"/>
</dbReference>
<dbReference type="AlphaFoldDB" id="A0A1D8N6Z2"/>